<dbReference type="STRING" id="45351.A7SWZ2"/>
<dbReference type="FunFam" id="3.40.50.2300:FF:000145">
    <property type="entry name" value="Glutamate receptor, metabotropic"/>
    <property type="match status" value="1"/>
</dbReference>
<protein>
    <recommendedName>
        <fullName evidence="12">G-protein coupled receptors family 3 profile domain-containing protein</fullName>
    </recommendedName>
</protein>
<feature type="signal peptide" evidence="11">
    <location>
        <begin position="1"/>
        <end position="23"/>
    </location>
</feature>
<evidence type="ECO:0000256" key="8">
    <source>
        <dbReference type="ARBA" id="ARBA00023180"/>
    </source>
</evidence>
<keyword evidence="7" id="KW-0675">Receptor</keyword>
<evidence type="ECO:0000256" key="4">
    <source>
        <dbReference type="ARBA" id="ARBA00022989"/>
    </source>
</evidence>
<evidence type="ECO:0000313" key="14">
    <source>
        <dbReference type="Proteomes" id="UP000001593"/>
    </source>
</evidence>
<dbReference type="PROSITE" id="PS50259">
    <property type="entry name" value="G_PROTEIN_RECEP_F3_4"/>
    <property type="match status" value="1"/>
</dbReference>
<dbReference type="SUPFAM" id="SSF53822">
    <property type="entry name" value="Periplasmic binding protein-like I"/>
    <property type="match status" value="1"/>
</dbReference>
<feature type="domain" description="G-protein coupled receptors family 3 profile" evidence="12">
    <location>
        <begin position="589"/>
        <end position="846"/>
    </location>
</feature>
<dbReference type="GO" id="GO:0001640">
    <property type="term" value="F:adenylate cyclase inhibiting G protein-coupled glutamate receptor activity"/>
    <property type="evidence" value="ECO:0000318"/>
    <property type="project" value="GO_Central"/>
</dbReference>
<evidence type="ECO:0000256" key="5">
    <source>
        <dbReference type="ARBA" id="ARBA00023040"/>
    </source>
</evidence>
<evidence type="ECO:0000256" key="2">
    <source>
        <dbReference type="ARBA" id="ARBA00022475"/>
    </source>
</evidence>
<dbReference type="PRINTS" id="PR00248">
    <property type="entry name" value="GPCRMGR"/>
</dbReference>
<evidence type="ECO:0000259" key="12">
    <source>
        <dbReference type="PROSITE" id="PS50259"/>
    </source>
</evidence>
<evidence type="ECO:0000256" key="3">
    <source>
        <dbReference type="ARBA" id="ARBA00022692"/>
    </source>
</evidence>
<dbReference type="Gene3D" id="3.40.50.2300">
    <property type="match status" value="2"/>
</dbReference>
<dbReference type="InterPro" id="IPR038550">
    <property type="entry name" value="GPCR_3_9-Cys_sf"/>
</dbReference>
<dbReference type="InParanoid" id="A7SWZ2"/>
<feature type="transmembrane region" description="Helical" evidence="10">
    <location>
        <begin position="804"/>
        <end position="831"/>
    </location>
</feature>
<dbReference type="FunFam" id="2.10.50.30:FF:000008">
    <property type="entry name" value="Metabotropic GLutamate receptor family"/>
    <property type="match status" value="1"/>
</dbReference>
<dbReference type="PANTHER" id="PTHR24060">
    <property type="entry name" value="METABOTROPIC GLUTAMATE RECEPTOR"/>
    <property type="match status" value="1"/>
</dbReference>
<dbReference type="InterPro" id="IPR001828">
    <property type="entry name" value="ANF_lig-bd_rcpt"/>
</dbReference>
<evidence type="ECO:0000256" key="9">
    <source>
        <dbReference type="ARBA" id="ARBA00023224"/>
    </source>
</evidence>
<keyword evidence="11" id="KW-0732">Signal</keyword>
<dbReference type="KEGG" id="nve:5502704"/>
<dbReference type="GO" id="GO:0005886">
    <property type="term" value="C:plasma membrane"/>
    <property type="evidence" value="ECO:0000318"/>
    <property type="project" value="GO_Central"/>
</dbReference>
<feature type="transmembrane region" description="Helical" evidence="10">
    <location>
        <begin position="741"/>
        <end position="762"/>
    </location>
</feature>
<dbReference type="Proteomes" id="UP000001593">
    <property type="component" value="Unassembled WGS sequence"/>
</dbReference>
<dbReference type="CDD" id="cd15285">
    <property type="entry name" value="7tmC_mGluR_group1"/>
    <property type="match status" value="1"/>
</dbReference>
<feature type="transmembrane region" description="Helical" evidence="10">
    <location>
        <begin position="774"/>
        <end position="798"/>
    </location>
</feature>
<name>A7SWZ2_NEMVE</name>
<evidence type="ECO:0000256" key="10">
    <source>
        <dbReference type="SAM" id="Phobius"/>
    </source>
</evidence>
<dbReference type="AlphaFoldDB" id="A7SWZ2"/>
<dbReference type="eggNOG" id="KOG1056">
    <property type="taxonomic scope" value="Eukaryota"/>
</dbReference>
<dbReference type="InterPro" id="IPR050726">
    <property type="entry name" value="mGluR"/>
</dbReference>
<evidence type="ECO:0000256" key="11">
    <source>
        <dbReference type="SAM" id="SignalP"/>
    </source>
</evidence>
<dbReference type="GO" id="GO:0051966">
    <property type="term" value="P:regulation of synaptic transmission, glutamatergic"/>
    <property type="evidence" value="ECO:0000318"/>
    <property type="project" value="GO_Central"/>
</dbReference>
<dbReference type="CDD" id="cd06362">
    <property type="entry name" value="PBP1_mGluR"/>
    <property type="match status" value="1"/>
</dbReference>
<evidence type="ECO:0000256" key="6">
    <source>
        <dbReference type="ARBA" id="ARBA00023136"/>
    </source>
</evidence>
<comment type="subcellular location">
    <subcellularLocation>
        <location evidence="1">Cell membrane</location>
        <topology evidence="1">Multi-pass membrane protein</topology>
    </subcellularLocation>
</comment>
<keyword evidence="4 10" id="KW-1133">Transmembrane helix</keyword>
<dbReference type="Pfam" id="PF00003">
    <property type="entry name" value="7tm_3"/>
    <property type="match status" value="1"/>
</dbReference>
<dbReference type="InterPro" id="IPR000337">
    <property type="entry name" value="GPCR_3"/>
</dbReference>
<organism evidence="13 14">
    <name type="scientific">Nematostella vectensis</name>
    <name type="common">Starlet sea anemone</name>
    <dbReference type="NCBI Taxonomy" id="45351"/>
    <lineage>
        <taxon>Eukaryota</taxon>
        <taxon>Metazoa</taxon>
        <taxon>Cnidaria</taxon>
        <taxon>Anthozoa</taxon>
        <taxon>Hexacorallia</taxon>
        <taxon>Actiniaria</taxon>
        <taxon>Edwardsiidae</taxon>
        <taxon>Nematostella</taxon>
    </lineage>
</organism>
<dbReference type="EMBL" id="DS469873">
    <property type="protein sequence ID" value="EDO31767.1"/>
    <property type="molecule type" value="Genomic_DNA"/>
</dbReference>
<accession>A7SWZ2</accession>
<feature type="transmembrane region" description="Helical" evidence="10">
    <location>
        <begin position="698"/>
        <end position="718"/>
    </location>
</feature>
<feature type="non-terminal residue" evidence="13">
    <location>
        <position position="1"/>
    </location>
</feature>
<dbReference type="OMA" id="MNATFIW"/>
<keyword evidence="9" id="KW-0807">Transducer</keyword>
<keyword evidence="5" id="KW-0297">G-protein coupled receptor</keyword>
<reference evidence="13 14" key="1">
    <citation type="journal article" date="2007" name="Science">
        <title>Sea anemone genome reveals ancestral eumetazoan gene repertoire and genomic organization.</title>
        <authorList>
            <person name="Putnam N.H."/>
            <person name="Srivastava M."/>
            <person name="Hellsten U."/>
            <person name="Dirks B."/>
            <person name="Chapman J."/>
            <person name="Salamov A."/>
            <person name="Terry A."/>
            <person name="Shapiro H."/>
            <person name="Lindquist E."/>
            <person name="Kapitonov V.V."/>
            <person name="Jurka J."/>
            <person name="Genikhovich G."/>
            <person name="Grigoriev I.V."/>
            <person name="Lucas S.M."/>
            <person name="Steele R.E."/>
            <person name="Finnerty J.R."/>
            <person name="Technau U."/>
            <person name="Martindale M.Q."/>
            <person name="Rokhsar D.S."/>
        </authorList>
    </citation>
    <scope>NUCLEOTIDE SEQUENCE [LARGE SCALE GENOMIC DNA]</scope>
    <source>
        <strain evidence="14">CH2 X CH6</strain>
    </source>
</reference>
<proteinExistence type="predicted"/>
<sequence length="870" mass="97871">YSMTYLGVYHIIALLCLPSNTNANPGFDEIQSFADEEHTRARRSIDNPSFASGQVSGDVIIGGLFSVHSAGGDKFRCGPLNEQVGIHRLEAMLYAIDLVNADHTLLPNISLGADIRDDCENINRGLEQSLNLLQGMLGNNNRNCPARDWIKERGPITAGVVGPSYSSLATQVASLLRLFKVPQISYAATSTELSDTHRFDYFMRTVPPDLFQALAIVDIIRAMNWSAVFAINSRGSYGEGGIQSFQKMARKANVCIVDVAQVDDKMNPVEYTEILERFTKESRTRVVVLFCNTEDIHSILASASRLNLTRYFMWLASDFWGSKNEPLFGVEDVANGAMTIELQTNQRELNKFYDYFKQLRPETNSRNPWFREYWEWHFKCKLENNSLSVFNRSCSDNQSGTHHLHYDGKVMFVVNAVLSFAHALHNLHSDICSGEPGMCYAMRQATRDSLISYLRNVTFNGTTGRIQFDSNGDTSGKYDVLQYRRDGEDDGRYVRVGSWIEGELKLNTSEITEWYVSDSNAIESHCGKPCKPGYIRRMTKAKCCWSCEWCSLGSFVYNNTCIRCKEGYQPDTSYQDCTLLPVKYLDTPWKAVVATAAGVGVVVTMFVIGVFIKFKDTPLIMAAGREVSTLLFTGMIMCYALAFVMVVPPNTTLCGIRRFGTGISFCLLYTSLLVKTNRIARIFSGTKSPSFISPKSQLFITLLIISPVLTITLLEFYFHPPKIKYTHLEKYNLLSCSNKEIAVITKLCYNVLLILLCTYYAFRTRKTPLNFNEAKFIGFCMYTTCVIWIAFLPLYFGAGGGFEGLAVCFSAVFSATTILVFIFAPKVYIVIFKPEKNLKSNSRLRSRTKSLEIAATATMDNDSDDDRKYG</sequence>
<feature type="transmembrane region" description="Helical" evidence="10">
    <location>
        <begin position="659"/>
        <end position="677"/>
    </location>
</feature>
<keyword evidence="6 10" id="KW-0472">Membrane</keyword>
<dbReference type="OrthoDB" id="425344at2759"/>
<dbReference type="InterPro" id="IPR017978">
    <property type="entry name" value="GPCR_3_C"/>
</dbReference>
<keyword evidence="3 10" id="KW-0812">Transmembrane</keyword>
<keyword evidence="2" id="KW-1003">Cell membrane</keyword>
<evidence type="ECO:0000313" key="13">
    <source>
        <dbReference type="EMBL" id="EDO31767.1"/>
    </source>
</evidence>
<keyword evidence="14" id="KW-1185">Reference proteome</keyword>
<evidence type="ECO:0000256" key="1">
    <source>
        <dbReference type="ARBA" id="ARBA00004651"/>
    </source>
</evidence>
<keyword evidence="8" id="KW-0325">Glycoprotein</keyword>
<gene>
    <name evidence="13" type="ORF">NEMVEDRAFT_v1g218792</name>
</gene>
<dbReference type="InterPro" id="IPR028082">
    <property type="entry name" value="Peripla_BP_I"/>
</dbReference>
<dbReference type="PhylomeDB" id="A7SWZ2"/>
<dbReference type="GO" id="GO:0007216">
    <property type="term" value="P:G protein-coupled glutamate receptor signaling pathway"/>
    <property type="evidence" value="ECO:0000318"/>
    <property type="project" value="GO_Central"/>
</dbReference>
<feature type="chain" id="PRO_5002714714" description="G-protein coupled receptors family 3 profile domain-containing protein" evidence="11">
    <location>
        <begin position="24"/>
        <end position="870"/>
    </location>
</feature>
<feature type="transmembrane region" description="Helical" evidence="10">
    <location>
        <begin position="591"/>
        <end position="614"/>
    </location>
</feature>
<evidence type="ECO:0000256" key="7">
    <source>
        <dbReference type="ARBA" id="ARBA00023170"/>
    </source>
</evidence>
<dbReference type="Gene3D" id="2.10.50.30">
    <property type="entry name" value="GPCR, family 3, nine cysteines domain"/>
    <property type="match status" value="1"/>
</dbReference>
<dbReference type="Pfam" id="PF01094">
    <property type="entry name" value="ANF_receptor"/>
    <property type="match status" value="1"/>
</dbReference>
<feature type="transmembrane region" description="Helical" evidence="10">
    <location>
        <begin position="626"/>
        <end position="647"/>
    </location>
</feature>
<dbReference type="HOGENOM" id="CLU_005389_0_0_1"/>